<feature type="domain" description="J" evidence="3">
    <location>
        <begin position="23"/>
        <end position="91"/>
    </location>
</feature>
<dbReference type="PANTHER" id="PTHR24074">
    <property type="entry name" value="CO-CHAPERONE PROTEIN DJLA"/>
    <property type="match status" value="1"/>
</dbReference>
<dbReference type="SMART" id="SM00271">
    <property type="entry name" value="DnaJ"/>
    <property type="match status" value="1"/>
</dbReference>
<feature type="region of interest" description="Disordered" evidence="1">
    <location>
        <begin position="92"/>
        <end position="120"/>
    </location>
</feature>
<keyword evidence="2" id="KW-0472">Membrane</keyword>
<protein>
    <recommendedName>
        <fullName evidence="3">J domain-containing protein</fullName>
    </recommendedName>
</protein>
<evidence type="ECO:0000256" key="2">
    <source>
        <dbReference type="SAM" id="Phobius"/>
    </source>
</evidence>
<name>E4XMM0_OIKDI</name>
<dbReference type="OrthoDB" id="376357at2759"/>
<reference evidence="4" key="1">
    <citation type="journal article" date="2010" name="Science">
        <title>Plasticity of animal genome architecture unmasked by rapid evolution of a pelagic tunicate.</title>
        <authorList>
            <person name="Denoeud F."/>
            <person name="Henriet S."/>
            <person name="Mungpakdee S."/>
            <person name="Aury J.M."/>
            <person name="Da Silva C."/>
            <person name="Brinkmann H."/>
            <person name="Mikhaleva J."/>
            <person name="Olsen L.C."/>
            <person name="Jubin C."/>
            <person name="Canestro C."/>
            <person name="Bouquet J.M."/>
            <person name="Danks G."/>
            <person name="Poulain J."/>
            <person name="Campsteijn C."/>
            <person name="Adamski M."/>
            <person name="Cross I."/>
            <person name="Yadetie F."/>
            <person name="Muffato M."/>
            <person name="Louis A."/>
            <person name="Butcher S."/>
            <person name="Tsagkogeorga G."/>
            <person name="Konrad A."/>
            <person name="Singh S."/>
            <person name="Jensen M.F."/>
            <person name="Cong E.H."/>
            <person name="Eikeseth-Otteraa H."/>
            <person name="Noel B."/>
            <person name="Anthouard V."/>
            <person name="Porcel B.M."/>
            <person name="Kachouri-Lafond R."/>
            <person name="Nishino A."/>
            <person name="Ugolini M."/>
            <person name="Chourrout P."/>
            <person name="Nishida H."/>
            <person name="Aasland R."/>
            <person name="Huzurbazar S."/>
            <person name="Westhof E."/>
            <person name="Delsuc F."/>
            <person name="Lehrach H."/>
            <person name="Reinhardt R."/>
            <person name="Weissenbach J."/>
            <person name="Roy S.W."/>
            <person name="Artiguenave F."/>
            <person name="Postlethwait J.H."/>
            <person name="Manak J.R."/>
            <person name="Thompson E.M."/>
            <person name="Jaillon O."/>
            <person name="Du Pasquier L."/>
            <person name="Boudinot P."/>
            <person name="Liberles D.A."/>
            <person name="Volff J.N."/>
            <person name="Philippe H."/>
            <person name="Lenhard B."/>
            <person name="Roest Crollius H."/>
            <person name="Wincker P."/>
            <person name="Chourrout D."/>
        </authorList>
    </citation>
    <scope>NUCLEOTIDE SEQUENCE [LARGE SCALE GENOMIC DNA]</scope>
</reference>
<dbReference type="InParanoid" id="E4XMM0"/>
<evidence type="ECO:0000313" key="4">
    <source>
        <dbReference type="EMBL" id="CBY11227.1"/>
    </source>
</evidence>
<evidence type="ECO:0000256" key="1">
    <source>
        <dbReference type="SAM" id="MobiDB-lite"/>
    </source>
</evidence>
<dbReference type="Pfam" id="PF00226">
    <property type="entry name" value="DnaJ"/>
    <property type="match status" value="1"/>
</dbReference>
<dbReference type="CDD" id="cd06257">
    <property type="entry name" value="DnaJ"/>
    <property type="match status" value="1"/>
</dbReference>
<dbReference type="SUPFAM" id="SSF46565">
    <property type="entry name" value="Chaperone J-domain"/>
    <property type="match status" value="1"/>
</dbReference>
<evidence type="ECO:0000313" key="5">
    <source>
        <dbReference type="Proteomes" id="UP000001307"/>
    </source>
</evidence>
<dbReference type="Proteomes" id="UP000001307">
    <property type="component" value="Unassembled WGS sequence"/>
</dbReference>
<sequence>MLRQCGVKSYTRVLLVRKLTIPESAKLLGVGETADNKEIKTAFLKKAKLFHPDNQDGGDAEKFKKLTKAKDVLENHQKVLATRAKAGNKYSTGTPFSYRNHARNHSKYNPSDQRQEDNGFENSIRYKKMKYDIYEAERRANWERERRKSVLLFFAFSFFLLQITISLISYTSDDKIIKRRFLQVATARRTNPEIIINASFSLTPRRRLH</sequence>
<organism evidence="4">
    <name type="scientific">Oikopleura dioica</name>
    <name type="common">Tunicate</name>
    <dbReference type="NCBI Taxonomy" id="34765"/>
    <lineage>
        <taxon>Eukaryota</taxon>
        <taxon>Metazoa</taxon>
        <taxon>Chordata</taxon>
        <taxon>Tunicata</taxon>
        <taxon>Appendicularia</taxon>
        <taxon>Copelata</taxon>
        <taxon>Oikopleuridae</taxon>
        <taxon>Oikopleura</taxon>
    </lineage>
</organism>
<evidence type="ECO:0000259" key="3">
    <source>
        <dbReference type="PROSITE" id="PS50076"/>
    </source>
</evidence>
<feature type="transmembrane region" description="Helical" evidence="2">
    <location>
        <begin position="149"/>
        <end position="170"/>
    </location>
</feature>
<dbReference type="InterPro" id="IPR050817">
    <property type="entry name" value="DjlA_DnaK_co-chaperone"/>
</dbReference>
<proteinExistence type="predicted"/>
<dbReference type="EMBL" id="FN653078">
    <property type="protein sequence ID" value="CBY11227.1"/>
    <property type="molecule type" value="Genomic_DNA"/>
</dbReference>
<keyword evidence="5" id="KW-1185">Reference proteome</keyword>
<dbReference type="AlphaFoldDB" id="E4XMM0"/>
<dbReference type="Gene3D" id="1.10.287.110">
    <property type="entry name" value="DnaJ domain"/>
    <property type="match status" value="1"/>
</dbReference>
<dbReference type="PRINTS" id="PR00625">
    <property type="entry name" value="JDOMAIN"/>
</dbReference>
<dbReference type="InterPro" id="IPR036869">
    <property type="entry name" value="J_dom_sf"/>
</dbReference>
<dbReference type="PROSITE" id="PS50076">
    <property type="entry name" value="DNAJ_2"/>
    <property type="match status" value="1"/>
</dbReference>
<accession>E4XMM0</accession>
<keyword evidence="2" id="KW-1133">Transmembrane helix</keyword>
<gene>
    <name evidence="4" type="ORF">GSOID_T00015414001</name>
</gene>
<keyword evidence="2" id="KW-0812">Transmembrane</keyword>
<dbReference type="InterPro" id="IPR001623">
    <property type="entry name" value="DnaJ_domain"/>
</dbReference>